<dbReference type="PANTHER" id="PTHR11409">
    <property type="entry name" value="ADENOSINE DEAMINASE"/>
    <property type="match status" value="1"/>
</dbReference>
<dbReference type="Pfam" id="PF00962">
    <property type="entry name" value="A_deaminase"/>
    <property type="match status" value="1"/>
</dbReference>
<dbReference type="Proteomes" id="UP001367508">
    <property type="component" value="Unassembled WGS sequence"/>
</dbReference>
<evidence type="ECO:0000313" key="5">
    <source>
        <dbReference type="EMBL" id="KAK7363727.1"/>
    </source>
</evidence>
<dbReference type="Gene3D" id="3.20.20.140">
    <property type="entry name" value="Metal-dependent hydrolases"/>
    <property type="match status" value="1"/>
</dbReference>
<evidence type="ECO:0000259" key="4">
    <source>
        <dbReference type="Pfam" id="PF00962"/>
    </source>
</evidence>
<dbReference type="AlphaFoldDB" id="A0AAN9N4D1"/>
<keyword evidence="3" id="KW-0378">Hydrolase</keyword>
<dbReference type="GO" id="GO:0046103">
    <property type="term" value="P:inosine biosynthetic process"/>
    <property type="evidence" value="ECO:0007669"/>
    <property type="project" value="TreeGrafter"/>
</dbReference>
<evidence type="ECO:0000313" key="6">
    <source>
        <dbReference type="Proteomes" id="UP001367508"/>
    </source>
</evidence>
<dbReference type="GO" id="GO:0006154">
    <property type="term" value="P:adenosine catabolic process"/>
    <property type="evidence" value="ECO:0007669"/>
    <property type="project" value="TreeGrafter"/>
</dbReference>
<sequence>MEKCLFSMPKYADGGMSKRSYIEAVVEGIRAVSSVDVAFEPGRKLSNPSRSGTKYSGNTRKKIFVRLILSIERRETTAMAMETVMLAIEMRRFGIVGISLHGNPFTGQWDTYLPALEFARACGLYVPKSKEIHDMLDFVPHRIGHACYFDEEHRRKLKSSNIPVEICLTSNIETRSVSSIYRHHFVDLYEAKHPIALCTDQPGVFDTSLTEEYMIAASTFGLGRKEMLELSKNAVEFIFADNVGSPTAWVRPLSLSICAKLDHMPVPCAGLSPWHLRSEICRTINLHSAFNNDRIRIRMLQRRGHPFNDAMA</sequence>
<dbReference type="SUPFAM" id="SSF51556">
    <property type="entry name" value="Metallo-dependent hydrolases"/>
    <property type="match status" value="1"/>
</dbReference>
<evidence type="ECO:0000256" key="1">
    <source>
        <dbReference type="ARBA" id="ARBA00001947"/>
    </source>
</evidence>
<keyword evidence="2" id="KW-0479">Metal-binding</keyword>
<comment type="caution">
    <text evidence="5">The sequence shown here is derived from an EMBL/GenBank/DDBJ whole genome shotgun (WGS) entry which is preliminary data.</text>
</comment>
<dbReference type="EMBL" id="JAYMYQ010000001">
    <property type="protein sequence ID" value="KAK7363727.1"/>
    <property type="molecule type" value="Genomic_DNA"/>
</dbReference>
<reference evidence="5 6" key="1">
    <citation type="submission" date="2024-01" db="EMBL/GenBank/DDBJ databases">
        <title>The genomes of 5 underutilized Papilionoideae crops provide insights into root nodulation and disease resistanc.</title>
        <authorList>
            <person name="Jiang F."/>
        </authorList>
    </citation>
    <scope>NUCLEOTIDE SEQUENCE [LARGE SCALE GENOMIC DNA]</scope>
    <source>
        <strain evidence="5">LVBAO_FW01</strain>
        <tissue evidence="5">Leaves</tissue>
    </source>
</reference>
<dbReference type="GO" id="GO:0004000">
    <property type="term" value="F:adenosine deaminase activity"/>
    <property type="evidence" value="ECO:0007669"/>
    <property type="project" value="TreeGrafter"/>
</dbReference>
<protein>
    <recommendedName>
        <fullName evidence="4">Adenosine deaminase domain-containing protein</fullName>
    </recommendedName>
</protein>
<dbReference type="PANTHER" id="PTHR11409:SF48">
    <property type="entry name" value="ADENOSINE_AMP DEAMINASE"/>
    <property type="match status" value="1"/>
</dbReference>
<name>A0AAN9N4D1_CANGL</name>
<dbReference type="InterPro" id="IPR001365">
    <property type="entry name" value="A_deaminase_dom"/>
</dbReference>
<dbReference type="GO" id="GO:0046872">
    <property type="term" value="F:metal ion binding"/>
    <property type="evidence" value="ECO:0007669"/>
    <property type="project" value="UniProtKB-KW"/>
</dbReference>
<organism evidence="5 6">
    <name type="scientific">Canavalia gladiata</name>
    <name type="common">Sword bean</name>
    <name type="synonym">Dolichos gladiatus</name>
    <dbReference type="NCBI Taxonomy" id="3824"/>
    <lineage>
        <taxon>Eukaryota</taxon>
        <taxon>Viridiplantae</taxon>
        <taxon>Streptophyta</taxon>
        <taxon>Embryophyta</taxon>
        <taxon>Tracheophyta</taxon>
        <taxon>Spermatophyta</taxon>
        <taxon>Magnoliopsida</taxon>
        <taxon>eudicotyledons</taxon>
        <taxon>Gunneridae</taxon>
        <taxon>Pentapetalae</taxon>
        <taxon>rosids</taxon>
        <taxon>fabids</taxon>
        <taxon>Fabales</taxon>
        <taxon>Fabaceae</taxon>
        <taxon>Papilionoideae</taxon>
        <taxon>50 kb inversion clade</taxon>
        <taxon>NPAAA clade</taxon>
        <taxon>indigoferoid/millettioid clade</taxon>
        <taxon>Phaseoleae</taxon>
        <taxon>Canavalia</taxon>
    </lineage>
</organism>
<evidence type="ECO:0000256" key="2">
    <source>
        <dbReference type="ARBA" id="ARBA00022723"/>
    </source>
</evidence>
<keyword evidence="6" id="KW-1185">Reference proteome</keyword>
<feature type="domain" description="Adenosine deaminase" evidence="4">
    <location>
        <begin position="62"/>
        <end position="242"/>
    </location>
</feature>
<gene>
    <name evidence="5" type="ORF">VNO77_05880</name>
</gene>
<evidence type="ECO:0000256" key="3">
    <source>
        <dbReference type="ARBA" id="ARBA00022801"/>
    </source>
</evidence>
<accession>A0AAN9N4D1</accession>
<proteinExistence type="predicted"/>
<dbReference type="InterPro" id="IPR032466">
    <property type="entry name" value="Metal_Hydrolase"/>
</dbReference>
<comment type="cofactor">
    <cofactor evidence="1">
        <name>Zn(2+)</name>
        <dbReference type="ChEBI" id="CHEBI:29105"/>
    </cofactor>
</comment>
<dbReference type="InterPro" id="IPR006330">
    <property type="entry name" value="Ado/ade_deaminase"/>
</dbReference>